<feature type="domain" description="GGDEF" evidence="3">
    <location>
        <begin position="421"/>
        <end position="555"/>
    </location>
</feature>
<dbReference type="InterPro" id="IPR000014">
    <property type="entry name" value="PAS"/>
</dbReference>
<dbReference type="InterPro" id="IPR043128">
    <property type="entry name" value="Rev_trsase/Diguanyl_cyclase"/>
</dbReference>
<dbReference type="AlphaFoldDB" id="A0A1I1XDT3"/>
<dbReference type="Pfam" id="PF08448">
    <property type="entry name" value="PAS_4"/>
    <property type="match status" value="1"/>
</dbReference>
<sequence length="562" mass="64772">MKSAESLLLNNVLANGIREMVFVIKVDELENFRYEFLNKAAKERTALTDDVIGRTFHEVYPKKTTAHLTEKYKKVLDTRDIVTYEDHYESPAGIKYSETTLTPLYESGLCTHIVALVKDITARKLNEFRVEKTTNELKRNKQKYRSLYDYNLDAILSLDLNGNIVSGNNAVHSVFGYKAEDLKRKRFTDLVQEDDLNVINAIFESIKSGKAEQRQMRVCHKPSGFKEVIMKFTPIVIEETITGIFGIFKDINEQVILGKKYQESEGHFRIIADHSNDLITMINENGNIDYVSPSYKDILDNDPDEYIGRHFLHNVHLDDTENLMDSFIQSVVSHTTWKEQFRQKNGSGSYSWFELRGTPVYNDWNQFTHMVVLTRNITLRKDYEKKLQHMAFHDSLTGLPNRRYFMEQLRIQLEEKKGTKQRIAIIMMDLDQFKTINDQMGHDVGDQVIQEFGSRISSVIRQNDLLARLGGDEFILMLPDVSKLEDVTNVAERILSKLNDMWCVTDAGFNITASLGIAVSSANSAEGSDLLLRYADKQLYKAKQSGKNNYQMYDFMRAESAQ</sequence>
<dbReference type="Proteomes" id="UP000199474">
    <property type="component" value="Unassembled WGS sequence"/>
</dbReference>
<feature type="domain" description="PAC" evidence="2">
    <location>
        <begin position="337"/>
        <end position="389"/>
    </location>
</feature>
<dbReference type="InterPro" id="IPR013655">
    <property type="entry name" value="PAS_fold_3"/>
</dbReference>
<evidence type="ECO:0000259" key="3">
    <source>
        <dbReference type="PROSITE" id="PS50887"/>
    </source>
</evidence>
<dbReference type="Gene3D" id="3.30.70.270">
    <property type="match status" value="1"/>
</dbReference>
<dbReference type="OrthoDB" id="9759607at2"/>
<feature type="domain" description="PAS" evidence="1">
    <location>
        <begin position="140"/>
        <end position="210"/>
    </location>
</feature>
<dbReference type="FunFam" id="3.30.70.270:FF:000001">
    <property type="entry name" value="Diguanylate cyclase domain protein"/>
    <property type="match status" value="1"/>
</dbReference>
<dbReference type="Pfam" id="PF13426">
    <property type="entry name" value="PAS_9"/>
    <property type="match status" value="1"/>
</dbReference>
<dbReference type="Gene3D" id="3.30.450.20">
    <property type="entry name" value="PAS domain"/>
    <property type="match status" value="3"/>
</dbReference>
<dbReference type="SMART" id="SM00086">
    <property type="entry name" value="PAC"/>
    <property type="match status" value="3"/>
</dbReference>
<dbReference type="NCBIfam" id="TIGR00254">
    <property type="entry name" value="GGDEF"/>
    <property type="match status" value="1"/>
</dbReference>
<dbReference type="EMBL" id="FOMR01000007">
    <property type="protein sequence ID" value="SFE04818.1"/>
    <property type="molecule type" value="Genomic_DNA"/>
</dbReference>
<dbReference type="SUPFAM" id="SSF55785">
    <property type="entry name" value="PYP-like sensor domain (PAS domain)"/>
    <property type="match status" value="3"/>
</dbReference>
<dbReference type="PROSITE" id="PS50112">
    <property type="entry name" value="PAS"/>
    <property type="match status" value="2"/>
</dbReference>
<evidence type="ECO:0000313" key="4">
    <source>
        <dbReference type="EMBL" id="SFE04818.1"/>
    </source>
</evidence>
<accession>A0A1I1XDT3</accession>
<organism evidence="4 5">
    <name type="scientific">Lentibacillus persicus</name>
    <dbReference type="NCBI Taxonomy" id="640948"/>
    <lineage>
        <taxon>Bacteria</taxon>
        <taxon>Bacillati</taxon>
        <taxon>Bacillota</taxon>
        <taxon>Bacilli</taxon>
        <taxon>Bacillales</taxon>
        <taxon>Bacillaceae</taxon>
        <taxon>Lentibacillus</taxon>
    </lineage>
</organism>
<dbReference type="InterPro" id="IPR000160">
    <property type="entry name" value="GGDEF_dom"/>
</dbReference>
<dbReference type="CDD" id="cd00130">
    <property type="entry name" value="PAS"/>
    <property type="match status" value="2"/>
</dbReference>
<dbReference type="NCBIfam" id="TIGR00229">
    <property type="entry name" value="sensory_box"/>
    <property type="match status" value="2"/>
</dbReference>
<dbReference type="InterPro" id="IPR013656">
    <property type="entry name" value="PAS_4"/>
</dbReference>
<reference evidence="5" key="1">
    <citation type="submission" date="2016-10" db="EMBL/GenBank/DDBJ databases">
        <authorList>
            <person name="Varghese N."/>
            <person name="Submissions S."/>
        </authorList>
    </citation>
    <scope>NUCLEOTIDE SEQUENCE [LARGE SCALE GENOMIC DNA]</scope>
    <source>
        <strain evidence="5">DSM 22530</strain>
    </source>
</reference>
<dbReference type="InterPro" id="IPR052155">
    <property type="entry name" value="Biofilm_reg_signaling"/>
</dbReference>
<protein>
    <submittedName>
        <fullName evidence="4">PAS domain S-box-containing protein/diguanylate cyclase (GGDEF) domain-containing protein</fullName>
    </submittedName>
</protein>
<evidence type="ECO:0000313" key="5">
    <source>
        <dbReference type="Proteomes" id="UP000199474"/>
    </source>
</evidence>
<dbReference type="PROSITE" id="PS50113">
    <property type="entry name" value="PAC"/>
    <property type="match status" value="1"/>
</dbReference>
<keyword evidence="5" id="KW-1185">Reference proteome</keyword>
<dbReference type="PANTHER" id="PTHR44757">
    <property type="entry name" value="DIGUANYLATE CYCLASE DGCP"/>
    <property type="match status" value="1"/>
</dbReference>
<evidence type="ECO:0000259" key="2">
    <source>
        <dbReference type="PROSITE" id="PS50113"/>
    </source>
</evidence>
<proteinExistence type="predicted"/>
<dbReference type="SMART" id="SM00267">
    <property type="entry name" value="GGDEF"/>
    <property type="match status" value="1"/>
</dbReference>
<dbReference type="CDD" id="cd01949">
    <property type="entry name" value="GGDEF"/>
    <property type="match status" value="1"/>
</dbReference>
<evidence type="ECO:0000259" key="1">
    <source>
        <dbReference type="PROSITE" id="PS50112"/>
    </source>
</evidence>
<dbReference type="InterPro" id="IPR035965">
    <property type="entry name" value="PAS-like_dom_sf"/>
</dbReference>
<name>A0A1I1XDT3_9BACI</name>
<dbReference type="SUPFAM" id="SSF55073">
    <property type="entry name" value="Nucleotide cyclase"/>
    <property type="match status" value="1"/>
</dbReference>
<gene>
    <name evidence="4" type="ORF">SAMN05216238_107196</name>
</gene>
<dbReference type="InterPro" id="IPR000700">
    <property type="entry name" value="PAS-assoc_C"/>
</dbReference>
<dbReference type="SMART" id="SM00091">
    <property type="entry name" value="PAS"/>
    <property type="match status" value="3"/>
</dbReference>
<dbReference type="InterPro" id="IPR001610">
    <property type="entry name" value="PAC"/>
</dbReference>
<dbReference type="RefSeq" id="WP_090085449.1">
    <property type="nucleotide sequence ID" value="NZ_FOMR01000007.1"/>
</dbReference>
<dbReference type="PANTHER" id="PTHR44757:SF2">
    <property type="entry name" value="BIOFILM ARCHITECTURE MAINTENANCE PROTEIN MBAA"/>
    <property type="match status" value="1"/>
</dbReference>
<dbReference type="Pfam" id="PF00990">
    <property type="entry name" value="GGDEF"/>
    <property type="match status" value="1"/>
</dbReference>
<feature type="domain" description="PAS" evidence="1">
    <location>
        <begin position="264"/>
        <end position="335"/>
    </location>
</feature>
<dbReference type="STRING" id="640948.SAMN05216238_107196"/>
<dbReference type="PROSITE" id="PS50887">
    <property type="entry name" value="GGDEF"/>
    <property type="match status" value="1"/>
</dbReference>
<dbReference type="InterPro" id="IPR029787">
    <property type="entry name" value="Nucleotide_cyclase"/>
</dbReference>
<dbReference type="Pfam" id="PF08447">
    <property type="entry name" value="PAS_3"/>
    <property type="match status" value="1"/>
</dbReference>